<evidence type="ECO:0000313" key="2">
    <source>
        <dbReference type="EMBL" id="MBF9003069.1"/>
    </source>
</evidence>
<keyword evidence="1" id="KW-1133">Transmembrane helix</keyword>
<evidence type="ECO:0000313" key="3">
    <source>
        <dbReference type="Proteomes" id="UP000597206"/>
    </source>
</evidence>
<gene>
    <name evidence="2" type="ORF">I1A42_21570</name>
</gene>
<feature type="transmembrane region" description="Helical" evidence="1">
    <location>
        <begin position="42"/>
        <end position="58"/>
    </location>
</feature>
<dbReference type="EMBL" id="JADPMR010000004">
    <property type="protein sequence ID" value="MBF9003069.1"/>
    <property type="molecule type" value="Genomic_DNA"/>
</dbReference>
<dbReference type="PROSITE" id="PS51257">
    <property type="entry name" value="PROKAR_LIPOPROTEIN"/>
    <property type="match status" value="1"/>
</dbReference>
<feature type="transmembrane region" description="Helical" evidence="1">
    <location>
        <begin position="133"/>
        <end position="149"/>
    </location>
</feature>
<sequence>MINKALINALCTIGMFLLVIGCIQLDILYFHNNMGEESVTETMQLIMLGITIYSFIKIGKVKPELRHAAFLIAAFYTVLFIRENDGALDYIYHGAWEVPALLVTAIGIRLAYKGGKNTIEQMATILKTKHMNGVITSTLMLLVFSRLYGMKELWSSLTSESYARVIKNISEESIELLCYSLIVYSTIYLYKELVKNEINEPYNSSFQSIEN</sequence>
<organism evidence="2 3">
    <name type="scientific">Vibrio nitrifigilis</name>
    <dbReference type="NCBI Taxonomy" id="2789781"/>
    <lineage>
        <taxon>Bacteria</taxon>
        <taxon>Pseudomonadati</taxon>
        <taxon>Pseudomonadota</taxon>
        <taxon>Gammaproteobacteria</taxon>
        <taxon>Vibrionales</taxon>
        <taxon>Vibrionaceae</taxon>
        <taxon>Vibrio</taxon>
    </lineage>
</organism>
<comment type="caution">
    <text evidence="2">The sequence shown here is derived from an EMBL/GenBank/DDBJ whole genome shotgun (WGS) entry which is preliminary data.</text>
</comment>
<keyword evidence="3" id="KW-1185">Reference proteome</keyword>
<accession>A0ABS0GKS1</accession>
<reference evidence="2 3" key="1">
    <citation type="submission" date="2020-11" db="EMBL/GenBank/DDBJ databases">
        <title>Vibrio nitrifigilis sp. nov., a marine nitrogen-fixing bacterium isolated from the lagoon sediment of an islet inside an atoll.</title>
        <authorList>
            <person name="Wang L.-T."/>
            <person name="Shieh W.Y."/>
        </authorList>
    </citation>
    <scope>NUCLEOTIDE SEQUENCE [LARGE SCALE GENOMIC DNA]</scope>
    <source>
        <strain evidence="2 3">NFV-1</strain>
    </source>
</reference>
<proteinExistence type="predicted"/>
<dbReference type="Proteomes" id="UP000597206">
    <property type="component" value="Unassembled WGS sequence"/>
</dbReference>
<dbReference type="RefSeq" id="WP_196124936.1">
    <property type="nucleotide sequence ID" value="NZ_JADPMR010000004.1"/>
</dbReference>
<keyword evidence="1" id="KW-0812">Transmembrane</keyword>
<protein>
    <submittedName>
        <fullName evidence="2">Uncharacterized protein</fullName>
    </submittedName>
</protein>
<feature type="transmembrane region" description="Helical" evidence="1">
    <location>
        <begin position="94"/>
        <end position="112"/>
    </location>
</feature>
<evidence type="ECO:0000256" key="1">
    <source>
        <dbReference type="SAM" id="Phobius"/>
    </source>
</evidence>
<feature type="transmembrane region" description="Helical" evidence="1">
    <location>
        <begin position="7"/>
        <end position="30"/>
    </location>
</feature>
<keyword evidence="1" id="KW-0472">Membrane</keyword>
<feature type="transmembrane region" description="Helical" evidence="1">
    <location>
        <begin position="65"/>
        <end position="82"/>
    </location>
</feature>
<name>A0ABS0GKS1_9VIBR</name>